<accession>A0A1I8I9D2</accession>
<dbReference type="AlphaFoldDB" id="A0A1I8I9D2"/>
<organism evidence="2 3">
    <name type="scientific">Macrostomum lignano</name>
    <dbReference type="NCBI Taxonomy" id="282301"/>
    <lineage>
        <taxon>Eukaryota</taxon>
        <taxon>Metazoa</taxon>
        <taxon>Spiralia</taxon>
        <taxon>Lophotrochozoa</taxon>
        <taxon>Platyhelminthes</taxon>
        <taxon>Rhabditophora</taxon>
        <taxon>Macrostomorpha</taxon>
        <taxon>Macrostomida</taxon>
        <taxon>Macrostomidae</taxon>
        <taxon>Macrostomum</taxon>
    </lineage>
</organism>
<evidence type="ECO:0000256" key="1">
    <source>
        <dbReference type="SAM" id="MobiDB-lite"/>
    </source>
</evidence>
<proteinExistence type="predicted"/>
<name>A0A1I8I9D2_9PLAT</name>
<protein>
    <submittedName>
        <fullName evidence="3">Uncharacterized protein</fullName>
    </submittedName>
</protein>
<feature type="compositionally biased region" description="Low complexity" evidence="1">
    <location>
        <begin position="8"/>
        <end position="37"/>
    </location>
</feature>
<keyword evidence="2" id="KW-1185">Reference proteome</keyword>
<feature type="region of interest" description="Disordered" evidence="1">
    <location>
        <begin position="1"/>
        <end position="50"/>
    </location>
</feature>
<feature type="region of interest" description="Disordered" evidence="1">
    <location>
        <begin position="154"/>
        <end position="173"/>
    </location>
</feature>
<dbReference type="WBParaSite" id="maker-uti_cns_0010837-snap-gene-0.4-mRNA-1">
    <property type="protein sequence ID" value="maker-uti_cns_0010837-snap-gene-0.4-mRNA-1"/>
    <property type="gene ID" value="maker-uti_cns_0010837-snap-gene-0.4"/>
</dbReference>
<sequence>MVTTVKLPSPGAESAAAAGCTTPPASLASAATPARLPGSGGLAEDPPETGAAVWCARSTSASPAGWDRLTRPSAPATASAFDCFAASAVRPPTTPASAACPPAAVFSAPAKATSSVRRIPKSEILRRWTAASPAASQAARKATEAPLLSLRTAAPSPAAAVPGESRPMSLLQR</sequence>
<evidence type="ECO:0000313" key="2">
    <source>
        <dbReference type="Proteomes" id="UP000095280"/>
    </source>
</evidence>
<reference evidence="3" key="1">
    <citation type="submission" date="2016-11" db="UniProtKB">
        <authorList>
            <consortium name="WormBaseParasite"/>
        </authorList>
    </citation>
    <scope>IDENTIFICATION</scope>
</reference>
<evidence type="ECO:0000313" key="3">
    <source>
        <dbReference type="WBParaSite" id="maker-uti_cns_0010837-snap-gene-0.4-mRNA-1"/>
    </source>
</evidence>
<dbReference type="Proteomes" id="UP000095280">
    <property type="component" value="Unplaced"/>
</dbReference>